<organism evidence="1 2">
    <name type="scientific">Candidatus Blautia merdigallinarum</name>
    <dbReference type="NCBI Taxonomy" id="2838495"/>
    <lineage>
        <taxon>Bacteria</taxon>
        <taxon>Bacillati</taxon>
        <taxon>Bacillota</taxon>
        <taxon>Clostridia</taxon>
        <taxon>Lachnospirales</taxon>
        <taxon>Lachnospiraceae</taxon>
        <taxon>Blautia</taxon>
    </lineage>
</organism>
<dbReference type="AlphaFoldDB" id="A0A9D2SKD7"/>
<gene>
    <name evidence="1" type="ORF">H9935_12795</name>
</gene>
<dbReference type="EMBL" id="DWWV01000174">
    <property type="protein sequence ID" value="HJC11653.1"/>
    <property type="molecule type" value="Genomic_DNA"/>
</dbReference>
<sequence>MMKKMLIITGLLTVLLIGCGKTHITKTYEKSESDGILATYYEMNDGTWQCDDRTYQFRLELTGRMPNAESDSYYVVLTDNENLTFEDVSKSLYSSLLEESKIMEGSIIVEMQ</sequence>
<evidence type="ECO:0000313" key="2">
    <source>
        <dbReference type="Proteomes" id="UP000823893"/>
    </source>
</evidence>
<reference evidence="1" key="2">
    <citation type="submission" date="2021-04" db="EMBL/GenBank/DDBJ databases">
        <authorList>
            <person name="Gilroy R."/>
        </authorList>
    </citation>
    <scope>NUCLEOTIDE SEQUENCE</scope>
    <source>
        <strain evidence="1">ChiSxjej6B18-287</strain>
    </source>
</reference>
<evidence type="ECO:0000313" key="1">
    <source>
        <dbReference type="EMBL" id="HJC11653.1"/>
    </source>
</evidence>
<dbReference type="PROSITE" id="PS51257">
    <property type="entry name" value="PROKAR_LIPOPROTEIN"/>
    <property type="match status" value="1"/>
</dbReference>
<name>A0A9D2SKD7_9FIRM</name>
<proteinExistence type="predicted"/>
<protein>
    <recommendedName>
        <fullName evidence="3">Immunogenic protein</fullName>
    </recommendedName>
</protein>
<evidence type="ECO:0008006" key="3">
    <source>
        <dbReference type="Google" id="ProtNLM"/>
    </source>
</evidence>
<reference evidence="1" key="1">
    <citation type="journal article" date="2021" name="PeerJ">
        <title>Extensive microbial diversity within the chicken gut microbiome revealed by metagenomics and culture.</title>
        <authorList>
            <person name="Gilroy R."/>
            <person name="Ravi A."/>
            <person name="Getino M."/>
            <person name="Pursley I."/>
            <person name="Horton D.L."/>
            <person name="Alikhan N.F."/>
            <person name="Baker D."/>
            <person name="Gharbi K."/>
            <person name="Hall N."/>
            <person name="Watson M."/>
            <person name="Adriaenssens E.M."/>
            <person name="Foster-Nyarko E."/>
            <person name="Jarju S."/>
            <person name="Secka A."/>
            <person name="Antonio M."/>
            <person name="Oren A."/>
            <person name="Chaudhuri R.R."/>
            <person name="La Ragione R."/>
            <person name="Hildebrand F."/>
            <person name="Pallen M.J."/>
        </authorList>
    </citation>
    <scope>NUCLEOTIDE SEQUENCE</scope>
    <source>
        <strain evidence="1">ChiSxjej6B18-287</strain>
    </source>
</reference>
<comment type="caution">
    <text evidence="1">The sequence shown here is derived from an EMBL/GenBank/DDBJ whole genome shotgun (WGS) entry which is preliminary data.</text>
</comment>
<accession>A0A9D2SKD7</accession>
<dbReference type="Proteomes" id="UP000823893">
    <property type="component" value="Unassembled WGS sequence"/>
</dbReference>